<dbReference type="GO" id="GO:0070008">
    <property type="term" value="F:serine-type exopeptidase activity"/>
    <property type="evidence" value="ECO:0007669"/>
    <property type="project" value="InterPro"/>
</dbReference>
<feature type="chain" id="PRO_5012909959" evidence="6">
    <location>
        <begin position="29"/>
        <end position="511"/>
    </location>
</feature>
<dbReference type="EMBL" id="AWWV01014236">
    <property type="protein sequence ID" value="OMO58231.1"/>
    <property type="molecule type" value="Genomic_DNA"/>
</dbReference>
<dbReference type="PANTHER" id="PTHR11010">
    <property type="entry name" value="PROTEASE S28 PRO-X CARBOXYPEPTIDASE-RELATED"/>
    <property type="match status" value="1"/>
</dbReference>
<accession>A0A1R3GJJ1</accession>
<dbReference type="OrthoDB" id="2130629at2759"/>
<comment type="caution">
    <text evidence="7">The sequence shown here is derived from an EMBL/GenBank/DDBJ whole genome shotgun (WGS) entry which is preliminary data.</text>
</comment>
<dbReference type="PANTHER" id="PTHR11010:SF96">
    <property type="entry name" value="LYSOSOMAL PRO-X CARBOXYPEPTIDASE-LIKE ISOFORM X1"/>
    <property type="match status" value="1"/>
</dbReference>
<evidence type="ECO:0000313" key="7">
    <source>
        <dbReference type="EMBL" id="OMO58231.1"/>
    </source>
</evidence>
<dbReference type="STRING" id="210143.A0A1R3GJJ1"/>
<dbReference type="InterPro" id="IPR029058">
    <property type="entry name" value="AB_hydrolase_fold"/>
</dbReference>
<dbReference type="Pfam" id="PF05577">
    <property type="entry name" value="Peptidase_S28"/>
    <property type="match status" value="1"/>
</dbReference>
<keyword evidence="4" id="KW-0378">Hydrolase</keyword>
<dbReference type="Gramene" id="OMO58231">
    <property type="protein sequence ID" value="OMO58231"/>
    <property type="gene ID" value="CCACVL1_25527"/>
</dbReference>
<organism evidence="7 8">
    <name type="scientific">Corchorus capsularis</name>
    <name type="common">Jute</name>
    <dbReference type="NCBI Taxonomy" id="210143"/>
    <lineage>
        <taxon>Eukaryota</taxon>
        <taxon>Viridiplantae</taxon>
        <taxon>Streptophyta</taxon>
        <taxon>Embryophyta</taxon>
        <taxon>Tracheophyta</taxon>
        <taxon>Spermatophyta</taxon>
        <taxon>Magnoliopsida</taxon>
        <taxon>eudicotyledons</taxon>
        <taxon>Gunneridae</taxon>
        <taxon>Pentapetalae</taxon>
        <taxon>rosids</taxon>
        <taxon>malvids</taxon>
        <taxon>Malvales</taxon>
        <taxon>Malvaceae</taxon>
        <taxon>Grewioideae</taxon>
        <taxon>Apeibeae</taxon>
        <taxon>Corchorus</taxon>
    </lineage>
</organism>
<evidence type="ECO:0000256" key="1">
    <source>
        <dbReference type="ARBA" id="ARBA00011079"/>
    </source>
</evidence>
<proteinExistence type="inferred from homology"/>
<dbReference type="InterPro" id="IPR042269">
    <property type="entry name" value="Ser_carbopepase_S28_SKS"/>
</dbReference>
<evidence type="ECO:0000256" key="3">
    <source>
        <dbReference type="ARBA" id="ARBA00022729"/>
    </source>
</evidence>
<dbReference type="GO" id="GO:0008239">
    <property type="term" value="F:dipeptidyl-peptidase activity"/>
    <property type="evidence" value="ECO:0007669"/>
    <property type="project" value="TreeGrafter"/>
</dbReference>
<keyword evidence="3 6" id="KW-0732">Signal</keyword>
<dbReference type="GO" id="GO:0006508">
    <property type="term" value="P:proteolysis"/>
    <property type="evidence" value="ECO:0007669"/>
    <property type="project" value="UniProtKB-KW"/>
</dbReference>
<evidence type="ECO:0000256" key="4">
    <source>
        <dbReference type="ARBA" id="ARBA00022801"/>
    </source>
</evidence>
<sequence>MNCPTFSFQWLQILIISLLLSISVSSSAAHFFNNIPRLSLILEEYSHDQVLSATSVSEDLQTFYYTQTLDHFNYNPQSYSTFQQKYVMNFKYWGGANASAPIFVFLGAEASLNRTLPAIGFLDDNAPRFNALIVFIEHRYYGESIPFGSREEAYKNVSTLGYFNSAQALADYAEIIMYIKKELQATHSPVIVIGGSYGGMLASWFRLKYPHVALGALASSAPILYFDNITLHPEGGYFALVTKDFRDTSETCYQTIQKSWSEIDKVASQPNGLSILSNKFKTCNPLSGSSELKHFLKLMYANASQYNRAPLYQVSTICSGIDGVNSSSGSTHQDDDVLSKISAGVAAFFQNSSCYVNPTTNISETLIGWEWQTCSEMVIPIGIGNGTMFEAAPFNLSSYINGCESFYGVPPRPHWVTSYYGGHHIKLILERFGSNIIFSNGLRDPYSSGGVLKKISPSILSVTTVNGSHCLDILPEKETDPDWLIRQRKTEVRIIKGWISKYYADLKASKH</sequence>
<dbReference type="Gene3D" id="3.40.50.1820">
    <property type="entry name" value="alpha/beta hydrolase"/>
    <property type="match status" value="1"/>
</dbReference>
<dbReference type="OMA" id="GWITTYY"/>
<gene>
    <name evidence="7" type="ORF">CCACVL1_25527</name>
</gene>
<evidence type="ECO:0000256" key="6">
    <source>
        <dbReference type="SAM" id="SignalP"/>
    </source>
</evidence>
<dbReference type="Proteomes" id="UP000188268">
    <property type="component" value="Unassembled WGS sequence"/>
</dbReference>
<name>A0A1R3GJJ1_COCAP</name>
<evidence type="ECO:0000256" key="2">
    <source>
        <dbReference type="ARBA" id="ARBA00022670"/>
    </source>
</evidence>
<evidence type="ECO:0000313" key="8">
    <source>
        <dbReference type="Proteomes" id="UP000188268"/>
    </source>
</evidence>
<keyword evidence="5" id="KW-0325">Glycoprotein</keyword>
<dbReference type="SUPFAM" id="SSF53474">
    <property type="entry name" value="alpha/beta-Hydrolases"/>
    <property type="match status" value="2"/>
</dbReference>
<evidence type="ECO:0000256" key="5">
    <source>
        <dbReference type="ARBA" id="ARBA00023180"/>
    </source>
</evidence>
<dbReference type="InterPro" id="IPR008758">
    <property type="entry name" value="Peptidase_S28"/>
</dbReference>
<protein>
    <submittedName>
        <fullName evidence="7">Peptidase S28</fullName>
    </submittedName>
</protein>
<reference evidence="7 8" key="1">
    <citation type="submission" date="2013-09" db="EMBL/GenBank/DDBJ databases">
        <title>Corchorus capsularis genome sequencing.</title>
        <authorList>
            <person name="Alam M."/>
            <person name="Haque M.S."/>
            <person name="Islam M.S."/>
            <person name="Emdad E.M."/>
            <person name="Islam M.M."/>
            <person name="Ahmed B."/>
            <person name="Halim A."/>
            <person name="Hossen Q.M.M."/>
            <person name="Hossain M.Z."/>
            <person name="Ahmed R."/>
            <person name="Khan M.M."/>
            <person name="Islam R."/>
            <person name="Rashid M.M."/>
            <person name="Khan S.A."/>
            <person name="Rahman M.S."/>
            <person name="Alam M."/>
        </authorList>
    </citation>
    <scope>NUCLEOTIDE SEQUENCE [LARGE SCALE GENOMIC DNA]</scope>
    <source>
        <strain evidence="8">cv. CVL-1</strain>
        <tissue evidence="7">Whole seedling</tissue>
    </source>
</reference>
<comment type="similarity">
    <text evidence="1">Belongs to the peptidase S28 family.</text>
</comment>
<feature type="signal peptide" evidence="6">
    <location>
        <begin position="1"/>
        <end position="28"/>
    </location>
</feature>
<dbReference type="AlphaFoldDB" id="A0A1R3GJJ1"/>
<keyword evidence="8" id="KW-1185">Reference proteome</keyword>
<keyword evidence="2" id="KW-0645">Protease</keyword>
<dbReference type="Gene3D" id="1.20.120.980">
    <property type="entry name" value="Serine carboxypeptidase S28, SKS domain"/>
    <property type="match status" value="1"/>
</dbReference>